<dbReference type="Proteomes" id="UP000433071">
    <property type="component" value="Unassembled WGS sequence"/>
</dbReference>
<accession>A0A6I3M8K1</accession>
<dbReference type="InterPro" id="IPR021309">
    <property type="entry name" value="YgaP-like_TM"/>
</dbReference>
<dbReference type="OrthoDB" id="5006825at2"/>
<feature type="domain" description="Inner membrane protein YgaP-like transmembrane" evidence="2">
    <location>
        <begin position="15"/>
        <end position="65"/>
    </location>
</feature>
<evidence type="ECO:0000256" key="1">
    <source>
        <dbReference type="SAM" id="Phobius"/>
    </source>
</evidence>
<keyword evidence="4" id="KW-1185">Reference proteome</keyword>
<feature type="transmembrane region" description="Helical" evidence="1">
    <location>
        <begin position="44"/>
        <end position="63"/>
    </location>
</feature>
<dbReference type="EMBL" id="WMLB01000033">
    <property type="protein sequence ID" value="MTH69555.1"/>
    <property type="molecule type" value="Genomic_DNA"/>
</dbReference>
<keyword evidence="1" id="KW-1133">Transmembrane helix</keyword>
<evidence type="ECO:0000313" key="3">
    <source>
        <dbReference type="EMBL" id="MTH69555.1"/>
    </source>
</evidence>
<dbReference type="RefSeq" id="WP_155052592.1">
    <property type="nucleotide sequence ID" value="NZ_BAAAIB010000002.1"/>
</dbReference>
<reference evidence="3 4" key="1">
    <citation type="submission" date="2019-11" db="EMBL/GenBank/DDBJ databases">
        <title>Agromyces kandeliae sp. nov., isolated from mangrove soil.</title>
        <authorList>
            <person name="Wang R."/>
        </authorList>
    </citation>
    <scope>NUCLEOTIDE SEQUENCE [LARGE SCALE GENOMIC DNA]</scope>
    <source>
        <strain evidence="3 4">JCM 11433</strain>
    </source>
</reference>
<sequence>MNRLARSLAARSCAVGRGERVLRGVIAVFLAAFAASNLDNLWCAIPAGICATFLAIGAITGWCPTDLLSRSAAATEPNVLGYPEARRELLG</sequence>
<evidence type="ECO:0000259" key="2">
    <source>
        <dbReference type="Pfam" id="PF11127"/>
    </source>
</evidence>
<organism evidence="3 4">
    <name type="scientific">Agromyces bracchium</name>
    <dbReference type="NCBI Taxonomy" id="88376"/>
    <lineage>
        <taxon>Bacteria</taxon>
        <taxon>Bacillati</taxon>
        <taxon>Actinomycetota</taxon>
        <taxon>Actinomycetes</taxon>
        <taxon>Micrococcales</taxon>
        <taxon>Microbacteriaceae</taxon>
        <taxon>Agromyces</taxon>
    </lineage>
</organism>
<name>A0A6I3M8K1_9MICO</name>
<keyword evidence="1" id="KW-0812">Transmembrane</keyword>
<dbReference type="Pfam" id="PF11127">
    <property type="entry name" value="YgaP-like_TM"/>
    <property type="match status" value="1"/>
</dbReference>
<keyword evidence="1" id="KW-0472">Membrane</keyword>
<gene>
    <name evidence="3" type="ORF">GJ743_14375</name>
</gene>
<dbReference type="AlphaFoldDB" id="A0A6I3M8K1"/>
<comment type="caution">
    <text evidence="3">The sequence shown here is derived from an EMBL/GenBank/DDBJ whole genome shotgun (WGS) entry which is preliminary data.</text>
</comment>
<proteinExistence type="predicted"/>
<feature type="transmembrane region" description="Helical" evidence="1">
    <location>
        <begin position="21"/>
        <end position="38"/>
    </location>
</feature>
<evidence type="ECO:0000313" key="4">
    <source>
        <dbReference type="Proteomes" id="UP000433071"/>
    </source>
</evidence>
<protein>
    <submittedName>
        <fullName evidence="3">DUF2892 domain-containing protein</fullName>
    </submittedName>
</protein>